<feature type="binding site" evidence="14">
    <location>
        <position position="307"/>
    </location>
    <ligand>
        <name>S-adenosyl-L-methionine</name>
        <dbReference type="ChEBI" id="CHEBI:59789"/>
    </ligand>
</feature>
<evidence type="ECO:0000256" key="10">
    <source>
        <dbReference type="ARBA" id="ARBA00022884"/>
    </source>
</evidence>
<evidence type="ECO:0000256" key="4">
    <source>
        <dbReference type="ARBA" id="ARBA00012140"/>
    </source>
</evidence>
<feature type="domain" description="SAM-dependent MTase RsmB/NOP-type" evidence="15">
    <location>
        <begin position="168"/>
        <end position="445"/>
    </location>
</feature>
<dbReference type="InterPro" id="IPR018314">
    <property type="entry name" value="RsmB/NOL1/NOP2-like_CS"/>
</dbReference>
<dbReference type="PRINTS" id="PR02008">
    <property type="entry name" value="RCMTFAMILY"/>
</dbReference>
<keyword evidence="9 14" id="KW-0949">S-adenosyl-L-methionine</keyword>
<comment type="catalytic activity">
    <reaction evidence="13">
        <text>cytidine(967) in 16S rRNA + S-adenosyl-L-methionine = 5-methylcytidine(967) in 16S rRNA + S-adenosyl-L-homocysteine + H(+)</text>
        <dbReference type="Rhea" id="RHEA:42748"/>
        <dbReference type="Rhea" id="RHEA-COMP:10219"/>
        <dbReference type="Rhea" id="RHEA-COMP:10220"/>
        <dbReference type="ChEBI" id="CHEBI:15378"/>
        <dbReference type="ChEBI" id="CHEBI:57856"/>
        <dbReference type="ChEBI" id="CHEBI:59789"/>
        <dbReference type="ChEBI" id="CHEBI:74483"/>
        <dbReference type="ChEBI" id="CHEBI:82748"/>
        <dbReference type="EC" id="2.1.1.176"/>
    </reaction>
</comment>
<dbReference type="EC" id="2.1.1.176" evidence="4"/>
<reference evidence="16 17" key="1">
    <citation type="journal article" date="2019" name="Int. J. Syst. Evol. Microbiol.">
        <title>The Global Catalogue of Microorganisms (GCM) 10K type strain sequencing project: providing services to taxonomists for standard genome sequencing and annotation.</title>
        <authorList>
            <consortium name="The Broad Institute Genomics Platform"/>
            <consortium name="The Broad Institute Genome Sequencing Center for Infectious Disease"/>
            <person name="Wu L."/>
            <person name="Ma J."/>
        </authorList>
    </citation>
    <scope>NUCLEOTIDE SEQUENCE [LARGE SCALE GENOMIC DNA]</scope>
    <source>
        <strain evidence="16 17">JCM 12389</strain>
    </source>
</reference>
<evidence type="ECO:0000256" key="13">
    <source>
        <dbReference type="ARBA" id="ARBA00047283"/>
    </source>
</evidence>
<protein>
    <recommendedName>
        <fullName evidence="4">16S rRNA (cytosine(967)-C(5))-methyltransferase</fullName>
        <ecNumber evidence="4">2.1.1.176</ecNumber>
    </recommendedName>
    <alternativeName>
        <fullName evidence="11">16S rRNA m5C967 methyltransferase</fullName>
    </alternativeName>
    <alternativeName>
        <fullName evidence="12">rRNA (cytosine-C(5)-)-methyltransferase RsmB</fullName>
    </alternativeName>
</protein>
<keyword evidence="8 14" id="KW-0808">Transferase</keyword>
<dbReference type="SUPFAM" id="SSF53335">
    <property type="entry name" value="S-adenosyl-L-methionine-dependent methyltransferases"/>
    <property type="match status" value="1"/>
</dbReference>
<keyword evidence="17" id="KW-1185">Reference proteome</keyword>
<dbReference type="InterPro" id="IPR049560">
    <property type="entry name" value="MeTrfase_RsmB-F_NOP2_cat"/>
</dbReference>
<evidence type="ECO:0000259" key="15">
    <source>
        <dbReference type="PROSITE" id="PS51686"/>
    </source>
</evidence>
<dbReference type="InterPro" id="IPR023267">
    <property type="entry name" value="RCMT"/>
</dbReference>
<dbReference type="PROSITE" id="PS01153">
    <property type="entry name" value="NOL1_NOP2_SUN"/>
    <property type="match status" value="1"/>
</dbReference>
<feature type="binding site" evidence="14">
    <location>
        <position position="326"/>
    </location>
    <ligand>
        <name>S-adenosyl-L-methionine</name>
        <dbReference type="ChEBI" id="CHEBI:59789"/>
    </ligand>
</feature>
<dbReference type="PROSITE" id="PS51686">
    <property type="entry name" value="SAM_MT_RSMB_NOP"/>
    <property type="match status" value="1"/>
</dbReference>
<dbReference type="InterPro" id="IPR054728">
    <property type="entry name" value="RsmB-like_ferredoxin"/>
</dbReference>
<dbReference type="RefSeq" id="WP_343841002.1">
    <property type="nucleotide sequence ID" value="NZ_BAAADO010000004.1"/>
</dbReference>
<dbReference type="NCBIfam" id="NF011494">
    <property type="entry name" value="PRK14902.1"/>
    <property type="match status" value="1"/>
</dbReference>
<dbReference type="InterPro" id="IPR001678">
    <property type="entry name" value="MeTrfase_RsmB-F_NOP2_dom"/>
</dbReference>
<organism evidence="16 17">
    <name type="scientific">Salinibacillus aidingensis</name>
    <dbReference type="NCBI Taxonomy" id="237684"/>
    <lineage>
        <taxon>Bacteria</taxon>
        <taxon>Bacillati</taxon>
        <taxon>Bacillota</taxon>
        <taxon>Bacilli</taxon>
        <taxon>Bacillales</taxon>
        <taxon>Bacillaceae</taxon>
        <taxon>Salinibacillus</taxon>
    </lineage>
</organism>
<evidence type="ECO:0000256" key="6">
    <source>
        <dbReference type="ARBA" id="ARBA00022552"/>
    </source>
</evidence>
<keyword evidence="7 14" id="KW-0489">Methyltransferase</keyword>
<comment type="function">
    <text evidence="1">Specifically methylates the cytosine at position 967 (m5C967) of 16S rRNA.</text>
</comment>
<keyword evidence="6" id="KW-0698">rRNA processing</keyword>
<comment type="caution">
    <text evidence="16">The sequence shown here is derived from an EMBL/GenBank/DDBJ whole genome shotgun (WGS) entry which is preliminary data.</text>
</comment>
<evidence type="ECO:0000313" key="17">
    <source>
        <dbReference type="Proteomes" id="UP001500880"/>
    </source>
</evidence>
<dbReference type="Pfam" id="PF22458">
    <property type="entry name" value="RsmF-B_ferredox"/>
    <property type="match status" value="1"/>
</dbReference>
<evidence type="ECO:0000256" key="1">
    <source>
        <dbReference type="ARBA" id="ARBA00002724"/>
    </source>
</evidence>
<dbReference type="PANTHER" id="PTHR22807:SF53">
    <property type="entry name" value="RIBOSOMAL RNA SMALL SUBUNIT METHYLTRANSFERASE B-RELATED"/>
    <property type="match status" value="1"/>
</dbReference>
<dbReference type="InterPro" id="IPR004573">
    <property type="entry name" value="rRNA_ssu_MeTfrase_B"/>
</dbReference>
<dbReference type="PANTHER" id="PTHR22807">
    <property type="entry name" value="NOP2 YEAST -RELATED NOL1/NOP2/FMU SUN DOMAIN-CONTAINING"/>
    <property type="match status" value="1"/>
</dbReference>
<dbReference type="Pfam" id="PF01189">
    <property type="entry name" value="Methyltr_RsmB-F"/>
    <property type="match status" value="1"/>
</dbReference>
<evidence type="ECO:0000256" key="8">
    <source>
        <dbReference type="ARBA" id="ARBA00022679"/>
    </source>
</evidence>
<evidence type="ECO:0000256" key="9">
    <source>
        <dbReference type="ARBA" id="ARBA00022691"/>
    </source>
</evidence>
<dbReference type="InterPro" id="IPR029063">
    <property type="entry name" value="SAM-dependent_MTases_sf"/>
</dbReference>
<comment type="subcellular location">
    <subcellularLocation>
        <location evidence="2">Cytoplasm</location>
    </subcellularLocation>
</comment>
<gene>
    <name evidence="16" type="primary">rsmB</name>
    <name evidence="16" type="ORF">GCM10008986_22460</name>
</gene>
<feature type="binding site" evidence="14">
    <location>
        <begin position="256"/>
        <end position="262"/>
    </location>
    <ligand>
        <name>S-adenosyl-L-methionine</name>
        <dbReference type="ChEBI" id="CHEBI:59789"/>
    </ligand>
</feature>
<evidence type="ECO:0000256" key="3">
    <source>
        <dbReference type="ARBA" id="ARBA00007494"/>
    </source>
</evidence>
<sequence length="446" mass="50700">MAQKTVREAALNILVRVGQGGGYSHLLIQQEISKDDLNQKDVSLLTELVYGTLQRRDTLAFFLKPFVRKRVKPWVRWLLYLAIYQMHYLERVPDHAIIYEAVELAKKKGGKSLSSFVNGVLRNVQRKGVPSFDSIEDPVKRLAVEMSHPEWLVKRFVRWYGFDIARSMCLKNLHEKDVSVRVQSTKMSREDAIKRLEQDGFEVERSLLSSQGIIMKSGNIFRHPLFKEYFTVQDESSMLVGEMMDVEPGMFVLDACSAPGGKTTHIAEKMKDNGEIHAYDLHAKKAKLVEEKAKDLGLSIITAKPADSRTLPDIYEKETFDRILLDAPCSGLGVLRGKPDIKYQKSAEDVTNLSGIQTDLLEAVAPLLKTGGKLVYSTCTVDREENEHVIQQFLKNHPEYEIDPSFRESLPVVCRELSGLSQWGLQLFPHDLDTDGFFLTRLIKKS</sequence>
<evidence type="ECO:0000256" key="11">
    <source>
        <dbReference type="ARBA" id="ARBA00030399"/>
    </source>
</evidence>
<accession>A0ABN1BD85</accession>
<comment type="similarity">
    <text evidence="3 14">Belongs to the class I-like SAM-binding methyltransferase superfamily. RsmB/NOP family.</text>
</comment>
<proteinExistence type="inferred from homology"/>
<evidence type="ECO:0000256" key="14">
    <source>
        <dbReference type="PROSITE-ProRule" id="PRU01023"/>
    </source>
</evidence>
<keyword evidence="5" id="KW-0963">Cytoplasm</keyword>
<dbReference type="Proteomes" id="UP001500880">
    <property type="component" value="Unassembled WGS sequence"/>
</dbReference>
<dbReference type="CDD" id="cd02440">
    <property type="entry name" value="AdoMet_MTases"/>
    <property type="match status" value="1"/>
</dbReference>
<keyword evidence="10 14" id="KW-0694">RNA-binding</keyword>
<dbReference type="NCBIfam" id="TIGR00563">
    <property type="entry name" value="rsmB"/>
    <property type="match status" value="1"/>
</dbReference>
<evidence type="ECO:0000256" key="2">
    <source>
        <dbReference type="ARBA" id="ARBA00004496"/>
    </source>
</evidence>
<dbReference type="InterPro" id="IPR006027">
    <property type="entry name" value="NusB_RsmB_TIM44"/>
</dbReference>
<evidence type="ECO:0000256" key="12">
    <source>
        <dbReference type="ARBA" id="ARBA00031088"/>
    </source>
</evidence>
<name>A0ABN1BD85_9BACI</name>
<dbReference type="InterPro" id="IPR035926">
    <property type="entry name" value="NusB-like_sf"/>
</dbReference>
<dbReference type="Pfam" id="PF01029">
    <property type="entry name" value="NusB"/>
    <property type="match status" value="1"/>
</dbReference>
<dbReference type="EMBL" id="BAAADO010000004">
    <property type="protein sequence ID" value="GAA0495257.1"/>
    <property type="molecule type" value="Genomic_DNA"/>
</dbReference>
<feature type="binding site" evidence="14">
    <location>
        <position position="280"/>
    </location>
    <ligand>
        <name>S-adenosyl-L-methionine</name>
        <dbReference type="ChEBI" id="CHEBI:59789"/>
    </ligand>
</feature>
<evidence type="ECO:0000313" key="16">
    <source>
        <dbReference type="EMBL" id="GAA0495257.1"/>
    </source>
</evidence>
<dbReference type="Gene3D" id="1.10.940.10">
    <property type="entry name" value="NusB-like"/>
    <property type="match status" value="1"/>
</dbReference>
<evidence type="ECO:0000256" key="7">
    <source>
        <dbReference type="ARBA" id="ARBA00022603"/>
    </source>
</evidence>
<dbReference type="Gene3D" id="3.40.50.150">
    <property type="entry name" value="Vaccinia Virus protein VP39"/>
    <property type="match status" value="1"/>
</dbReference>
<dbReference type="Gene3D" id="3.30.70.1170">
    <property type="entry name" value="Sun protein, domain 3"/>
    <property type="match status" value="1"/>
</dbReference>
<dbReference type="SUPFAM" id="SSF48013">
    <property type="entry name" value="NusB-like"/>
    <property type="match status" value="1"/>
</dbReference>
<feature type="active site" description="Nucleophile" evidence="14">
    <location>
        <position position="379"/>
    </location>
</feature>
<evidence type="ECO:0000256" key="5">
    <source>
        <dbReference type="ARBA" id="ARBA00022490"/>
    </source>
</evidence>